<dbReference type="GeneID" id="10502946"/>
<organism evidence="1 2">
    <name type="scientific">Dictyostelium purpureum</name>
    <name type="common">Slime mold</name>
    <dbReference type="NCBI Taxonomy" id="5786"/>
    <lineage>
        <taxon>Eukaryota</taxon>
        <taxon>Amoebozoa</taxon>
        <taxon>Evosea</taxon>
        <taxon>Eumycetozoa</taxon>
        <taxon>Dictyostelia</taxon>
        <taxon>Dictyosteliales</taxon>
        <taxon>Dictyosteliaceae</taxon>
        <taxon>Dictyostelium</taxon>
    </lineage>
</organism>
<dbReference type="VEuPathDB" id="AmoebaDB:DICPUDRAFT_80451"/>
<dbReference type="eggNOG" id="ENOG502SGTZ">
    <property type="taxonomic scope" value="Eukaryota"/>
</dbReference>
<dbReference type="InParanoid" id="F0ZQI6"/>
<reference evidence="2" key="1">
    <citation type="journal article" date="2011" name="Genome Biol.">
        <title>Comparative genomics of the social amoebae Dictyostelium discoideum and Dictyostelium purpureum.</title>
        <authorList>
            <consortium name="US DOE Joint Genome Institute (JGI-PGF)"/>
            <person name="Sucgang R."/>
            <person name="Kuo A."/>
            <person name="Tian X."/>
            <person name="Salerno W."/>
            <person name="Parikh A."/>
            <person name="Feasley C.L."/>
            <person name="Dalin E."/>
            <person name="Tu H."/>
            <person name="Huang E."/>
            <person name="Barry K."/>
            <person name="Lindquist E."/>
            <person name="Shapiro H."/>
            <person name="Bruce D."/>
            <person name="Schmutz J."/>
            <person name="Salamov A."/>
            <person name="Fey P."/>
            <person name="Gaudet P."/>
            <person name="Anjard C."/>
            <person name="Babu M.M."/>
            <person name="Basu S."/>
            <person name="Bushmanova Y."/>
            <person name="van der Wel H."/>
            <person name="Katoh-Kurasawa M."/>
            <person name="Dinh C."/>
            <person name="Coutinho P.M."/>
            <person name="Saito T."/>
            <person name="Elias M."/>
            <person name="Schaap P."/>
            <person name="Kay R.R."/>
            <person name="Henrissat B."/>
            <person name="Eichinger L."/>
            <person name="Rivero F."/>
            <person name="Putnam N.H."/>
            <person name="West C.M."/>
            <person name="Loomis W.F."/>
            <person name="Chisholm R.L."/>
            <person name="Shaulsky G."/>
            <person name="Strassmann J.E."/>
            <person name="Queller D.C."/>
            <person name="Kuspa A."/>
            <person name="Grigoriev I.V."/>
        </authorList>
    </citation>
    <scope>NUCLEOTIDE SEQUENCE [LARGE SCALE GENOMIC DNA]</scope>
    <source>
        <strain evidence="2">QSDP1</strain>
    </source>
</reference>
<dbReference type="Proteomes" id="UP000001064">
    <property type="component" value="Unassembled WGS sequence"/>
</dbReference>
<dbReference type="KEGG" id="dpp:DICPUDRAFT_80451"/>
<dbReference type="RefSeq" id="XP_003289681.1">
    <property type="nucleotide sequence ID" value="XM_003289633.1"/>
</dbReference>
<accession>F0ZQI6</accession>
<evidence type="ECO:0000313" key="2">
    <source>
        <dbReference type="Proteomes" id="UP000001064"/>
    </source>
</evidence>
<dbReference type="EMBL" id="GL871125">
    <property type="protein sequence ID" value="EGC33810.1"/>
    <property type="molecule type" value="Genomic_DNA"/>
</dbReference>
<protein>
    <submittedName>
        <fullName evidence="1">Uncharacterized protein</fullName>
    </submittedName>
</protein>
<proteinExistence type="predicted"/>
<gene>
    <name evidence="1" type="ORF">DICPUDRAFT_80451</name>
</gene>
<name>F0ZQI6_DICPU</name>
<keyword evidence="2" id="KW-1185">Reference proteome</keyword>
<evidence type="ECO:0000313" key="1">
    <source>
        <dbReference type="EMBL" id="EGC33810.1"/>
    </source>
</evidence>
<sequence>MSDVNWFNSQFSKDGRSLFNDGFDTSQQQNHSLINTSLPQSPLSFNKNNSTTTTTTITTTTTTSSNNFTNFQSPSSDDGLITNLPQTPSLIDKKTDENISVFSDIIIVDNLVDIISKNNQVDPVIRTEKKILQKNDPSQGANIHQNMTYRVQPNNKKLETSTNSRNYTYDLVTQVTRYEEKEIISVVKELEKYNIKVFEHFNLPKESWHGKEVCFSIEIPNTVKIIQASLKNVKNPIIKAGILLKLKYSGIDDWFIGCLTAKATSGSYYLEIQHSGQTFTYPNIQFITNPTKCEPPSFYKLTYLNNRFYAFSYLLKAKPRLKSNSTPKPLVVNYNGREIPYEYSNINFGQTPLYISFEIPDDFYDPNNTQNTFECYYKVLK</sequence>
<dbReference type="AlphaFoldDB" id="F0ZQI6"/>